<evidence type="ECO:0000256" key="1">
    <source>
        <dbReference type="ARBA" id="ARBA00049360"/>
    </source>
</evidence>
<dbReference type="VEuPathDB" id="ToxoDB:TGPRC2_253040"/>
<dbReference type="AlphaFoldDB" id="A0A151HDX1"/>
<dbReference type="SUPFAM" id="SSF53067">
    <property type="entry name" value="Actin-like ATPase domain"/>
    <property type="match status" value="3"/>
</dbReference>
<dbReference type="InterPro" id="IPR043129">
    <property type="entry name" value="ATPase_NBD"/>
</dbReference>
<dbReference type="OrthoDB" id="5132116at2759"/>
<feature type="compositionally biased region" description="Basic and acidic residues" evidence="3">
    <location>
        <begin position="779"/>
        <end position="798"/>
    </location>
</feature>
<feature type="compositionally biased region" description="Basic residues" evidence="3">
    <location>
        <begin position="532"/>
        <end position="546"/>
    </location>
</feature>
<dbReference type="Gene3D" id="3.90.640.10">
    <property type="entry name" value="Actin, Chain A, domain 4"/>
    <property type="match status" value="2"/>
</dbReference>
<dbReference type="SMART" id="SM00268">
    <property type="entry name" value="ACTIN"/>
    <property type="match status" value="1"/>
</dbReference>
<dbReference type="EMBL" id="AHZP02001383">
    <property type="protein sequence ID" value="KYK67508.1"/>
    <property type="molecule type" value="Genomic_DNA"/>
</dbReference>
<protein>
    <submittedName>
        <fullName evidence="4">Actin-related protein ARP4A</fullName>
    </submittedName>
</protein>
<evidence type="ECO:0000313" key="5">
    <source>
        <dbReference type="Proteomes" id="UP000075225"/>
    </source>
</evidence>
<name>A0A151HDX1_TOXGO</name>
<gene>
    <name evidence="4" type="ORF">TGPRC2_253040</name>
</gene>
<feature type="compositionally biased region" description="Basic and acidic residues" evidence="3">
    <location>
        <begin position="809"/>
        <end position="850"/>
    </location>
</feature>
<organism evidence="4 5">
    <name type="scientific">Toxoplasma gondii TgCatPRC2</name>
    <dbReference type="NCBI Taxonomy" id="1130821"/>
    <lineage>
        <taxon>Eukaryota</taxon>
        <taxon>Sar</taxon>
        <taxon>Alveolata</taxon>
        <taxon>Apicomplexa</taxon>
        <taxon>Conoidasida</taxon>
        <taxon>Coccidia</taxon>
        <taxon>Eucoccidiorida</taxon>
        <taxon>Eimeriorina</taxon>
        <taxon>Sarcocystidae</taxon>
        <taxon>Toxoplasma</taxon>
    </lineage>
</organism>
<accession>A0A151HDX1</accession>
<evidence type="ECO:0000256" key="2">
    <source>
        <dbReference type="RuleBase" id="RU000487"/>
    </source>
</evidence>
<comment type="catalytic activity">
    <reaction evidence="1">
        <text>ATP + H2O = ADP + phosphate + H(+)</text>
        <dbReference type="Rhea" id="RHEA:13065"/>
        <dbReference type="ChEBI" id="CHEBI:15377"/>
        <dbReference type="ChEBI" id="CHEBI:15378"/>
        <dbReference type="ChEBI" id="CHEBI:30616"/>
        <dbReference type="ChEBI" id="CHEBI:43474"/>
        <dbReference type="ChEBI" id="CHEBI:456216"/>
    </reaction>
</comment>
<comment type="caution">
    <text evidence="4">The sequence shown here is derived from an EMBL/GenBank/DDBJ whole genome shotgun (WGS) entry which is preliminary data.</text>
</comment>
<dbReference type="InterPro" id="IPR004000">
    <property type="entry name" value="Actin"/>
</dbReference>
<feature type="compositionally biased region" description="Basic residues" evidence="3">
    <location>
        <begin position="492"/>
        <end position="513"/>
    </location>
</feature>
<feature type="compositionally biased region" description="Basic and acidic residues" evidence="3">
    <location>
        <begin position="520"/>
        <end position="531"/>
    </location>
</feature>
<proteinExistence type="inferred from homology"/>
<dbReference type="Gene3D" id="3.30.420.40">
    <property type="match status" value="4"/>
</dbReference>
<dbReference type="PANTHER" id="PTHR11937">
    <property type="entry name" value="ACTIN"/>
    <property type="match status" value="1"/>
</dbReference>
<comment type="similarity">
    <text evidence="2">Belongs to the actin family.</text>
</comment>
<dbReference type="Proteomes" id="UP000075225">
    <property type="component" value="Unassembled WGS sequence"/>
</dbReference>
<evidence type="ECO:0000256" key="3">
    <source>
        <dbReference type="SAM" id="MobiDB-lite"/>
    </source>
</evidence>
<reference evidence="5" key="1">
    <citation type="submission" date="2016-03" db="EMBL/GenBank/DDBJ databases">
        <authorList>
            <person name="Sibley D."/>
            <person name="Venepally P."/>
            <person name="Karamycheva S."/>
            <person name="Hadjithomas M."/>
            <person name="Khan A."/>
            <person name="Brunk B."/>
            <person name="Roos D."/>
            <person name="Caler E."/>
            <person name="Lorenzi H."/>
        </authorList>
    </citation>
    <scope>NUCLEOTIDE SEQUENCE [LARGE SCALE GENOMIC DNA]</scope>
    <source>
        <strain evidence="5">TgCatPRC2</strain>
    </source>
</reference>
<feature type="region of interest" description="Disordered" evidence="3">
    <location>
        <begin position="759"/>
        <end position="880"/>
    </location>
</feature>
<feature type="compositionally biased region" description="Acidic residues" evidence="3">
    <location>
        <begin position="472"/>
        <end position="487"/>
    </location>
</feature>
<sequence>MPPPTAAAASASPLPASASPPIGGEDVGALVIDIGAHTVRVGNGQEDCPRQFFLSAAGFLESPEARPLAAHPHAFCRDVDACCCCLFAARGSSSLGDAHSACMPAASTAADAARQQGGGGTSDRVCASRSVCLSCSCGGCRLRDQRSALLFPLSFYERRSRCEVRKCLAACTDASSASASPRLRLDPDVFKTLVYRTVQGSSPPEDLFPRAASARAPANCGCCCASAAVLRPPPAASSFPEPFTTLAAGGLGVALRERPVLLCEPTVTDVEFRKTTAEILFNEMQVPAAFWAKQAVLAAFAVGKSTALVVDIGASGLTVAPVYEGHCLQRNTRKYPVGGDFLDEQLARFLAKERRGGCSEGAASPPACPGAFGNLCLPAFATRQRRASEDAVADATNERSLDAPAQERANLGETTPEEAKGGLSDERKAQAGERERAGDEERFADVAASWLAASTQETVRVLKETVCRVHVDEDEEEEEGDEEEESGEGGRSKRGKNVKKKVPGKPGQKKGKKAGNASSGEEHSSGDEKSRKLGATKKKRKCRHGRGGPVYELPDGSLLDCDCVKFEVGEILFRPKAALTALGLWNAERGENGEQSHATETLDDAYWEERLGGFQGITKAIEACVDSCDVDVRRDLLGSVVVTGGTSLMPGEERITGSEKIAHISKKRRTPTGRSSVERAALASVVSLLEFSGSEGARHFRQHQRRARLRHLAGRKHSRLLGDVPAALDQQKRIRAARRRHHQPPVSVRDRRWRHLLQAANDAPGGGFEESRIQNGAGEEGRHTERDRGNEREKERERQAKRKPRRAKAKESQRLRKQRKPEEKQPRRREGWKCGREREGRDAARDDGRKTQRSGEVGRQTKQYSTLRGVLVAGKQRGGA</sequence>
<feature type="compositionally biased region" description="Basic residues" evidence="3">
    <location>
        <begin position="799"/>
        <end position="808"/>
    </location>
</feature>
<feature type="region of interest" description="Disordered" evidence="3">
    <location>
        <begin position="388"/>
        <end position="441"/>
    </location>
</feature>
<dbReference type="Pfam" id="PF00022">
    <property type="entry name" value="Actin"/>
    <property type="match status" value="2"/>
</dbReference>
<evidence type="ECO:0000313" key="4">
    <source>
        <dbReference type="EMBL" id="KYK67508.1"/>
    </source>
</evidence>
<feature type="compositionally biased region" description="Basic and acidic residues" evidence="3">
    <location>
        <begin position="417"/>
        <end position="441"/>
    </location>
</feature>
<feature type="region of interest" description="Disordered" evidence="3">
    <location>
        <begin position="472"/>
        <end position="547"/>
    </location>
</feature>